<keyword evidence="2 5" id="KW-0812">Transmembrane</keyword>
<dbReference type="RefSeq" id="WP_128744507.1">
    <property type="nucleotide sequence ID" value="NZ_CP035281.1"/>
</dbReference>
<evidence type="ECO:0000313" key="6">
    <source>
        <dbReference type="EMBL" id="QAT41853.1"/>
    </source>
</evidence>
<evidence type="ECO:0000256" key="4">
    <source>
        <dbReference type="ARBA" id="ARBA00023136"/>
    </source>
</evidence>
<dbReference type="AlphaFoldDB" id="A0A410PSG2"/>
<sequence>MILDMFIAAVVIGTMVRGYRHGLLRSFIHTIGWFAALGAAFIWSPQFNTFILDHTGLYPAIYGNINEKVSTTISPAEMQGSMPTIIQTPLTNMIHSLSDSVSTGLSNLFFTIVCFLAVVFAVQAFLHVLISLLSKEHNDGITGFFDGCMGMLFGFIKGIVYTFILLALMLPAATLIHPNVLPLLIENLGRSHFALELYNNNLILLIVKDLL</sequence>
<feature type="transmembrane region" description="Helical" evidence="5">
    <location>
        <begin position="108"/>
        <end position="133"/>
    </location>
</feature>
<dbReference type="OrthoDB" id="1778855at2"/>
<dbReference type="KEGG" id="amij:EQM06_00670"/>
<dbReference type="Pfam" id="PF02674">
    <property type="entry name" value="Colicin_V"/>
    <property type="match status" value="1"/>
</dbReference>
<keyword evidence="3 5" id="KW-1133">Transmembrane helix</keyword>
<evidence type="ECO:0000313" key="7">
    <source>
        <dbReference type="Proteomes" id="UP000287601"/>
    </source>
</evidence>
<feature type="transmembrane region" description="Helical" evidence="5">
    <location>
        <begin position="154"/>
        <end position="176"/>
    </location>
</feature>
<keyword evidence="7" id="KW-1185">Reference proteome</keyword>
<evidence type="ECO:0000256" key="2">
    <source>
        <dbReference type="ARBA" id="ARBA00022692"/>
    </source>
</evidence>
<keyword evidence="4 5" id="KW-0472">Membrane</keyword>
<dbReference type="EMBL" id="CP035281">
    <property type="protein sequence ID" value="QAT41853.1"/>
    <property type="molecule type" value="Genomic_DNA"/>
</dbReference>
<evidence type="ECO:0000256" key="1">
    <source>
        <dbReference type="ARBA" id="ARBA00004141"/>
    </source>
</evidence>
<accession>A0A410PSG2</accession>
<feature type="transmembrane region" description="Helical" evidence="5">
    <location>
        <begin position="23"/>
        <end position="43"/>
    </location>
</feature>
<name>A0A410PSG2_9FIRM</name>
<dbReference type="InterPro" id="IPR003825">
    <property type="entry name" value="Colicin-V_CvpA"/>
</dbReference>
<gene>
    <name evidence="6" type="ORF">EQM06_00670</name>
</gene>
<dbReference type="GO" id="GO:0016020">
    <property type="term" value="C:membrane"/>
    <property type="evidence" value="ECO:0007669"/>
    <property type="project" value="UniProtKB-SubCell"/>
</dbReference>
<protein>
    <submittedName>
        <fullName evidence="6">CvpA family protein</fullName>
    </submittedName>
</protein>
<evidence type="ECO:0000256" key="3">
    <source>
        <dbReference type="ARBA" id="ARBA00022989"/>
    </source>
</evidence>
<comment type="subcellular location">
    <subcellularLocation>
        <location evidence="1">Membrane</location>
        <topology evidence="1">Multi-pass membrane protein</topology>
    </subcellularLocation>
</comment>
<evidence type="ECO:0000256" key="5">
    <source>
        <dbReference type="SAM" id="Phobius"/>
    </source>
</evidence>
<reference evidence="6 7" key="1">
    <citation type="submission" date="2019-01" db="EMBL/GenBank/DDBJ databases">
        <title>Draft genomes of a novel of Aminipila strains.</title>
        <authorList>
            <person name="Ma S."/>
        </authorList>
    </citation>
    <scope>NUCLEOTIDE SEQUENCE [LARGE SCALE GENOMIC DNA]</scope>
    <source>
        <strain evidence="7">JN-39</strain>
    </source>
</reference>
<proteinExistence type="predicted"/>
<organism evidence="6 7">
    <name type="scientific">Aminipila luticellarii</name>
    <dbReference type="NCBI Taxonomy" id="2507160"/>
    <lineage>
        <taxon>Bacteria</taxon>
        <taxon>Bacillati</taxon>
        <taxon>Bacillota</taxon>
        <taxon>Clostridia</taxon>
        <taxon>Peptostreptococcales</taxon>
        <taxon>Anaerovoracaceae</taxon>
        <taxon>Aminipila</taxon>
    </lineage>
</organism>
<dbReference type="Proteomes" id="UP000287601">
    <property type="component" value="Chromosome"/>
</dbReference>
<dbReference type="GO" id="GO:0009403">
    <property type="term" value="P:toxin biosynthetic process"/>
    <property type="evidence" value="ECO:0007669"/>
    <property type="project" value="InterPro"/>
</dbReference>